<dbReference type="GO" id="GO:0016301">
    <property type="term" value="F:kinase activity"/>
    <property type="evidence" value="ECO:0007669"/>
    <property type="project" value="UniProtKB-KW"/>
</dbReference>
<accession>I7MM44</accession>
<reference evidence="4" key="1">
    <citation type="journal article" date="2006" name="PLoS Biol.">
        <title>Macronuclear genome sequence of the ciliate Tetrahymena thermophila, a model eukaryote.</title>
        <authorList>
            <person name="Eisen J.A."/>
            <person name="Coyne R.S."/>
            <person name="Wu M."/>
            <person name="Wu D."/>
            <person name="Thiagarajan M."/>
            <person name="Wortman J.R."/>
            <person name="Badger J.H."/>
            <person name="Ren Q."/>
            <person name="Amedeo P."/>
            <person name="Jones K.M."/>
            <person name="Tallon L.J."/>
            <person name="Delcher A.L."/>
            <person name="Salzberg S.L."/>
            <person name="Silva J.C."/>
            <person name="Haas B.J."/>
            <person name="Majoros W.H."/>
            <person name="Farzad M."/>
            <person name="Carlton J.M."/>
            <person name="Smith R.K. Jr."/>
            <person name="Garg J."/>
            <person name="Pearlman R.E."/>
            <person name="Karrer K.M."/>
            <person name="Sun L."/>
            <person name="Manning G."/>
            <person name="Elde N.C."/>
            <person name="Turkewitz A.P."/>
            <person name="Asai D.J."/>
            <person name="Wilkes D.E."/>
            <person name="Wang Y."/>
            <person name="Cai H."/>
            <person name="Collins K."/>
            <person name="Stewart B.A."/>
            <person name="Lee S.R."/>
            <person name="Wilamowska K."/>
            <person name="Weinberg Z."/>
            <person name="Ruzzo W.L."/>
            <person name="Wloga D."/>
            <person name="Gaertig J."/>
            <person name="Frankel J."/>
            <person name="Tsao C.-C."/>
            <person name="Gorovsky M.A."/>
            <person name="Keeling P.J."/>
            <person name="Waller R.F."/>
            <person name="Patron N.J."/>
            <person name="Cherry J.M."/>
            <person name="Stover N.A."/>
            <person name="Krieger C.J."/>
            <person name="del Toro C."/>
            <person name="Ryder H.F."/>
            <person name="Williamson S.C."/>
            <person name="Barbeau R.A."/>
            <person name="Hamilton E.P."/>
            <person name="Orias E."/>
        </authorList>
    </citation>
    <scope>NUCLEOTIDE SEQUENCE [LARGE SCALE GENOMIC DNA]</scope>
    <source>
        <strain evidence="4">SB210</strain>
    </source>
</reference>
<dbReference type="OrthoDB" id="311327at2759"/>
<evidence type="ECO:0000259" key="1">
    <source>
        <dbReference type="Pfam" id="PF24573"/>
    </source>
</evidence>
<dbReference type="Proteomes" id="UP000009168">
    <property type="component" value="Unassembled WGS sequence"/>
</dbReference>
<keyword evidence="3" id="KW-0808">Transferase</keyword>
<feature type="domain" description="Dynein axonemal assembly factor 5 TPR repeats" evidence="2">
    <location>
        <begin position="35"/>
        <end position="126"/>
    </location>
</feature>
<proteinExistence type="predicted"/>
<feature type="domain" description="Dynein axonemal assembly factor 5 TPR repeats" evidence="2">
    <location>
        <begin position="288"/>
        <end position="367"/>
    </location>
</feature>
<dbReference type="InterPro" id="IPR011989">
    <property type="entry name" value="ARM-like"/>
</dbReference>
<feature type="domain" description="Dynein axonemal assembly factor 5 TPR repeats" evidence="2">
    <location>
        <begin position="150"/>
        <end position="263"/>
    </location>
</feature>
<dbReference type="Pfam" id="PF24573">
    <property type="entry name" value="HEAT_DAAF5"/>
    <property type="match status" value="1"/>
</dbReference>
<dbReference type="InterPro" id="IPR056497">
    <property type="entry name" value="HEAT_DAAF5"/>
</dbReference>
<keyword evidence="4" id="KW-1185">Reference proteome</keyword>
<keyword evidence="3" id="KW-0418">Kinase</keyword>
<protein>
    <submittedName>
        <fullName evidence="3">Kinase domain protein</fullName>
    </submittedName>
</protein>
<dbReference type="RefSeq" id="XP_001024181.2">
    <property type="nucleotide sequence ID" value="XM_001024181.2"/>
</dbReference>
<dbReference type="KEGG" id="tet:TTHERM_00456740"/>
<evidence type="ECO:0000313" key="3">
    <source>
        <dbReference type="EMBL" id="EAS03936.2"/>
    </source>
</evidence>
<dbReference type="Pfam" id="PF25757">
    <property type="entry name" value="TPR_DNAAF5"/>
    <property type="match status" value="3"/>
</dbReference>
<evidence type="ECO:0000313" key="4">
    <source>
        <dbReference type="Proteomes" id="UP000009168"/>
    </source>
</evidence>
<sequence length="986" mass="113760">MIDNQNIGSDDELDIYEPGTSGEIISYLKRNFNTLNDQVLGARKKAILNIYEKLSESQFAISGMVSQQIMVKFNKQLLQCFSDRAEKIREYSIKIISELLSKCDDMQPFLPYVISIVCERVNCQDLEGILNVPEVMRPPPGQKPKMLIKLVEESEELRQELCKLMHVIVTCSNSNMLYNHVDDICNILRALSMDPCSEVQKLACKCVSEFCINNKELLLHFTEILARGLLLPLISKKSKVRIAALEALGSVLQCGVWKYNANVFEILVGFRDPNSVPIKDFYEPSHNINYLATFITDPKVNVRDMFLRCVGDWVSRLPDRYDHLPRLIPYLISGLFDDFEEIRETCFEVLEEAGQEEEREKEKELREAKQFGMDSDWTYGGKLKNLPLPDPIKKRPCLGARMLVRGQYRKFQKALFNELKDNNLSARIRAANLMRISVIYCEDYMTQFLDDVIRSLVWQLVSDKAEEKVICQKIQESFFYIGRFCDFNTYLPIIKSGLSGEFYQNEDYVRCSFEGLAQLVKGSLEAIPNGQGIGKKMKLVEEVLDIITEKSIINSISTFNYVQAANLMEGLIRGILKQGKKEEVEILLKQRYQKLMTILGIISYIQLVDKAFIVTTPLSYQILDTIIQAAQNSDVFKLLNDILDYSESKLQLFSEKVTQAADNLDSLNFGDITWKSLVGQVIYHILYENSFENVAKIYEIINYLVKNSQIPDLCDFVSKLNALFIQKIKIQLKNPQLKMEGGNQLSLFYGGLLESQSLVTKWMQDETAKIKITQQFIQNFYLLYKFNIEGLFESDIDKMLQDYLERGSLQNLSSLIGSIPILHKKFYKKQDIDMTKLLQFIIKKIHNKIQPYLKELYIGEGDQKLFVVPLLIAYTIERLERLGDPADLKLAAINFETLDLLLEYIPTVADQPYLGDKHIFENYTAFIQKMIKYALDEKDVEIKAYYLATLKKLVNKTTFNFRMEYESAISNKQFARIDLLKVLQPK</sequence>
<dbReference type="eggNOG" id="ENOG502RT1C">
    <property type="taxonomic scope" value="Eukaryota"/>
</dbReference>
<evidence type="ECO:0000259" key="2">
    <source>
        <dbReference type="Pfam" id="PF25757"/>
    </source>
</evidence>
<dbReference type="EMBL" id="GG662464">
    <property type="protein sequence ID" value="EAS03936.2"/>
    <property type="molecule type" value="Genomic_DNA"/>
</dbReference>
<name>I7MM44_TETTS</name>
<dbReference type="Gene3D" id="1.25.10.10">
    <property type="entry name" value="Leucine-rich Repeat Variant"/>
    <property type="match status" value="2"/>
</dbReference>
<dbReference type="InterPro" id="IPR057978">
    <property type="entry name" value="TPR_DAAF5"/>
</dbReference>
<dbReference type="InterPro" id="IPR052623">
    <property type="entry name" value="DAAF5"/>
</dbReference>
<dbReference type="InterPro" id="IPR016024">
    <property type="entry name" value="ARM-type_fold"/>
</dbReference>
<dbReference type="AlphaFoldDB" id="I7MM44"/>
<dbReference type="GeneID" id="7828800"/>
<gene>
    <name evidence="3" type="ORF">TTHERM_00456740</name>
</gene>
<feature type="domain" description="Dynein axonemal assembly factor 5 HEAT-repeat" evidence="1">
    <location>
        <begin position="392"/>
        <end position="524"/>
    </location>
</feature>
<organism evidence="3 4">
    <name type="scientific">Tetrahymena thermophila (strain SB210)</name>
    <dbReference type="NCBI Taxonomy" id="312017"/>
    <lineage>
        <taxon>Eukaryota</taxon>
        <taxon>Sar</taxon>
        <taxon>Alveolata</taxon>
        <taxon>Ciliophora</taxon>
        <taxon>Intramacronucleata</taxon>
        <taxon>Oligohymenophorea</taxon>
        <taxon>Hymenostomatida</taxon>
        <taxon>Tetrahymenina</taxon>
        <taxon>Tetrahymenidae</taxon>
        <taxon>Tetrahymena</taxon>
    </lineage>
</organism>
<dbReference type="InParanoid" id="I7MM44"/>
<dbReference type="PANTHER" id="PTHR16216">
    <property type="entry name" value="DYNEIN ASSEMBLY FACTOR 5, AXONEMAL"/>
    <property type="match status" value="1"/>
</dbReference>
<dbReference type="PANTHER" id="PTHR16216:SF2">
    <property type="entry name" value="DYNEIN AXONEMAL ASSEMBLY FACTOR 5"/>
    <property type="match status" value="1"/>
</dbReference>
<dbReference type="SUPFAM" id="SSF48371">
    <property type="entry name" value="ARM repeat"/>
    <property type="match status" value="1"/>
</dbReference>